<evidence type="ECO:0000313" key="3">
    <source>
        <dbReference type="Proteomes" id="UP000000226"/>
    </source>
</evidence>
<dbReference type="AlphaFoldDB" id="V7AUE3"/>
<gene>
    <name evidence="2" type="ORF">PHAVU_009G087700g</name>
</gene>
<feature type="transmembrane region" description="Helical" evidence="1">
    <location>
        <begin position="48"/>
        <end position="69"/>
    </location>
</feature>
<reference evidence="3" key="1">
    <citation type="journal article" date="2014" name="Nat. Genet.">
        <title>A reference genome for common bean and genome-wide analysis of dual domestications.</title>
        <authorList>
            <person name="Schmutz J."/>
            <person name="McClean P.E."/>
            <person name="Mamidi S."/>
            <person name="Wu G.A."/>
            <person name="Cannon S.B."/>
            <person name="Grimwood J."/>
            <person name="Jenkins J."/>
            <person name="Shu S."/>
            <person name="Song Q."/>
            <person name="Chavarro C."/>
            <person name="Torres-Torres M."/>
            <person name="Geffroy V."/>
            <person name="Moghaddam S.M."/>
            <person name="Gao D."/>
            <person name="Abernathy B."/>
            <person name="Barry K."/>
            <person name="Blair M."/>
            <person name="Brick M.A."/>
            <person name="Chovatia M."/>
            <person name="Gepts P."/>
            <person name="Goodstein D.M."/>
            <person name="Gonzales M."/>
            <person name="Hellsten U."/>
            <person name="Hyten D.L."/>
            <person name="Jia G."/>
            <person name="Kelly J.D."/>
            <person name="Kudrna D."/>
            <person name="Lee R."/>
            <person name="Richard M.M."/>
            <person name="Miklas P.N."/>
            <person name="Osorno J.M."/>
            <person name="Rodrigues J."/>
            <person name="Thareau V."/>
            <person name="Urrea C.A."/>
            <person name="Wang M."/>
            <person name="Yu Y."/>
            <person name="Zhang M."/>
            <person name="Wing R.A."/>
            <person name="Cregan P.B."/>
            <person name="Rokhsar D.S."/>
            <person name="Jackson S.A."/>
        </authorList>
    </citation>
    <scope>NUCLEOTIDE SEQUENCE [LARGE SCALE GENOMIC DNA]</scope>
    <source>
        <strain evidence="3">cv. G19833</strain>
    </source>
</reference>
<keyword evidence="1" id="KW-1133">Transmembrane helix</keyword>
<keyword evidence="1" id="KW-0472">Membrane</keyword>
<keyword evidence="3" id="KW-1185">Reference proteome</keyword>
<evidence type="ECO:0000313" key="2">
    <source>
        <dbReference type="EMBL" id="ESW08945.1"/>
    </source>
</evidence>
<name>V7AUE3_PHAVU</name>
<keyword evidence="1" id="KW-0812">Transmembrane</keyword>
<dbReference type="Gramene" id="ESW08945">
    <property type="protein sequence ID" value="ESW08945"/>
    <property type="gene ID" value="PHAVU_009G087700g"/>
</dbReference>
<protein>
    <submittedName>
        <fullName evidence="2">Uncharacterized protein</fullName>
    </submittedName>
</protein>
<proteinExistence type="predicted"/>
<dbReference type="EMBL" id="CM002296">
    <property type="protein sequence ID" value="ESW08945.1"/>
    <property type="molecule type" value="Genomic_DNA"/>
</dbReference>
<sequence>MQMCVNYSNFRVSEVCVGGGWDLIRVIGTCCMSKGFLIPMPQPPTQTLSVSFCFVFHLSSFFLLLFLHFQHLTFLNNYLISV</sequence>
<evidence type="ECO:0000256" key="1">
    <source>
        <dbReference type="SAM" id="Phobius"/>
    </source>
</evidence>
<organism evidence="2 3">
    <name type="scientific">Phaseolus vulgaris</name>
    <name type="common">Kidney bean</name>
    <name type="synonym">French bean</name>
    <dbReference type="NCBI Taxonomy" id="3885"/>
    <lineage>
        <taxon>Eukaryota</taxon>
        <taxon>Viridiplantae</taxon>
        <taxon>Streptophyta</taxon>
        <taxon>Embryophyta</taxon>
        <taxon>Tracheophyta</taxon>
        <taxon>Spermatophyta</taxon>
        <taxon>Magnoliopsida</taxon>
        <taxon>eudicotyledons</taxon>
        <taxon>Gunneridae</taxon>
        <taxon>Pentapetalae</taxon>
        <taxon>rosids</taxon>
        <taxon>fabids</taxon>
        <taxon>Fabales</taxon>
        <taxon>Fabaceae</taxon>
        <taxon>Papilionoideae</taxon>
        <taxon>50 kb inversion clade</taxon>
        <taxon>NPAAA clade</taxon>
        <taxon>indigoferoid/millettioid clade</taxon>
        <taxon>Phaseoleae</taxon>
        <taxon>Phaseolus</taxon>
    </lineage>
</organism>
<accession>V7AUE3</accession>
<dbReference type="Proteomes" id="UP000000226">
    <property type="component" value="Chromosome 9"/>
</dbReference>